<evidence type="ECO:0000313" key="1">
    <source>
        <dbReference type="EMBL" id="EEI63328.1"/>
    </source>
</evidence>
<reference evidence="1 2" key="1">
    <citation type="submission" date="2009-01" db="EMBL/GenBank/DDBJ databases">
        <authorList>
            <person name="Qin X."/>
            <person name="Bachman B."/>
            <person name="Battles P."/>
            <person name="Bell A."/>
            <person name="Bess C."/>
            <person name="Bickham C."/>
            <person name="Chaboub L."/>
            <person name="Chen D."/>
            <person name="Coyle M."/>
            <person name="Deiros D.R."/>
            <person name="Dinh H."/>
            <person name="Forbes L."/>
            <person name="Fowler G."/>
            <person name="Francisco L."/>
            <person name="Fu Q."/>
            <person name="Gubbala S."/>
            <person name="Hale W."/>
            <person name="Han Y."/>
            <person name="Hemphill L."/>
            <person name="Highlander S.K."/>
            <person name="Hirani K."/>
            <person name="Hogues M."/>
            <person name="Jackson L."/>
            <person name="Jakkamsetti A."/>
            <person name="Javaid M."/>
            <person name="Jiang H."/>
            <person name="Korchina V."/>
            <person name="Kovar C."/>
            <person name="Lara F."/>
            <person name="Lee S."/>
            <person name="Mata R."/>
            <person name="Mathew T."/>
            <person name="Moen C."/>
            <person name="Morales K."/>
            <person name="Munidasa M."/>
            <person name="Nazareth L."/>
            <person name="Ngo R."/>
            <person name="Nguyen L."/>
            <person name="Okwuonu G."/>
            <person name="Ongeri F."/>
            <person name="Patil S."/>
            <person name="Petrosino J."/>
            <person name="Pham C."/>
            <person name="Pham P."/>
            <person name="Pu L.-L."/>
            <person name="Puazo M."/>
            <person name="Raj R."/>
            <person name="Reid J."/>
            <person name="Rouhana J."/>
            <person name="Saada N."/>
            <person name="Shang Y."/>
            <person name="Simmons D."/>
            <person name="Thornton R."/>
            <person name="Warren J."/>
            <person name="Weissenberger G."/>
            <person name="Zhang J."/>
            <person name="Zhang L."/>
            <person name="Zhou C."/>
            <person name="Zhu D."/>
            <person name="Muzny D."/>
            <person name="Worley K."/>
            <person name="Gibbs R."/>
        </authorList>
    </citation>
    <scope>NUCLEOTIDE SEQUENCE [LARGE SCALE GENOMIC DNA]</scope>
    <source>
        <strain evidence="1 2">ATCC 51866</strain>
    </source>
</reference>
<comment type="caution">
    <text evidence="1">The sequence shown here is derived from an EMBL/GenBank/DDBJ whole genome shotgun (WGS) entry which is preliminary data.</text>
</comment>
<proteinExistence type="predicted"/>
<organism evidence="1 2">
    <name type="scientific">Corynebacterium glucuronolyticum ATCC 51866</name>
    <dbReference type="NCBI Taxonomy" id="548478"/>
    <lineage>
        <taxon>Bacteria</taxon>
        <taxon>Bacillati</taxon>
        <taxon>Actinomycetota</taxon>
        <taxon>Actinomycetes</taxon>
        <taxon>Mycobacteriales</taxon>
        <taxon>Corynebacteriaceae</taxon>
        <taxon>Corynebacterium</taxon>
    </lineage>
</organism>
<protein>
    <submittedName>
        <fullName evidence="1">Uncharacterized protein</fullName>
    </submittedName>
</protein>
<name>A0ABM9XQ73_9CORY</name>
<evidence type="ECO:0000313" key="2">
    <source>
        <dbReference type="Proteomes" id="UP000006237"/>
    </source>
</evidence>
<sequence length="44" mass="5023">MRVVGLPTQVTVREFVPYPALFSVEFSQVKFPYIGHRIPECGRA</sequence>
<accession>A0ABM9XQ73</accession>
<dbReference type="Proteomes" id="UP000006237">
    <property type="component" value="Unassembled WGS sequence"/>
</dbReference>
<keyword evidence="2" id="KW-1185">Reference proteome</keyword>
<dbReference type="EMBL" id="ACHF01000029">
    <property type="protein sequence ID" value="EEI63328.1"/>
    <property type="molecule type" value="Genomic_DNA"/>
</dbReference>
<gene>
    <name evidence="1" type="ORF">HMPREF0293_1232</name>
</gene>